<accession>A0ABP5WZB0</accession>
<evidence type="ECO:0008006" key="4">
    <source>
        <dbReference type="Google" id="ProtNLM"/>
    </source>
</evidence>
<organism evidence="2 3">
    <name type="scientific">Actinomadura vinacea</name>
    <dbReference type="NCBI Taxonomy" id="115336"/>
    <lineage>
        <taxon>Bacteria</taxon>
        <taxon>Bacillati</taxon>
        <taxon>Actinomycetota</taxon>
        <taxon>Actinomycetes</taxon>
        <taxon>Streptosporangiales</taxon>
        <taxon>Thermomonosporaceae</taxon>
        <taxon>Actinomadura</taxon>
    </lineage>
</organism>
<evidence type="ECO:0000313" key="3">
    <source>
        <dbReference type="Proteomes" id="UP001501231"/>
    </source>
</evidence>
<name>A0ABP5WZB0_9ACTN</name>
<dbReference type="Proteomes" id="UP001501231">
    <property type="component" value="Unassembled WGS sequence"/>
</dbReference>
<evidence type="ECO:0000313" key="2">
    <source>
        <dbReference type="EMBL" id="GAA2437654.1"/>
    </source>
</evidence>
<comment type="caution">
    <text evidence="2">The sequence shown here is derived from an EMBL/GenBank/DDBJ whole genome shotgun (WGS) entry which is preliminary data.</text>
</comment>
<keyword evidence="3" id="KW-1185">Reference proteome</keyword>
<dbReference type="EMBL" id="BAAARW010000022">
    <property type="protein sequence ID" value="GAA2437654.1"/>
    <property type="molecule type" value="Genomic_DNA"/>
</dbReference>
<gene>
    <name evidence="2" type="ORF">GCM10010191_60710</name>
</gene>
<proteinExistence type="predicted"/>
<sequence>MYERYSDCQSTPGEDHPEVPPFPDRKDFGPILGPCPDQAVNLARRVTPVRG</sequence>
<feature type="region of interest" description="Disordered" evidence="1">
    <location>
        <begin position="1"/>
        <end position="31"/>
    </location>
</feature>
<protein>
    <recommendedName>
        <fullName evidence="4">Ferredoxin</fullName>
    </recommendedName>
</protein>
<reference evidence="3" key="1">
    <citation type="journal article" date="2019" name="Int. J. Syst. Evol. Microbiol.">
        <title>The Global Catalogue of Microorganisms (GCM) 10K type strain sequencing project: providing services to taxonomists for standard genome sequencing and annotation.</title>
        <authorList>
            <consortium name="The Broad Institute Genomics Platform"/>
            <consortium name="The Broad Institute Genome Sequencing Center for Infectious Disease"/>
            <person name="Wu L."/>
            <person name="Ma J."/>
        </authorList>
    </citation>
    <scope>NUCLEOTIDE SEQUENCE [LARGE SCALE GENOMIC DNA]</scope>
    <source>
        <strain evidence="3">JCM 3325</strain>
    </source>
</reference>
<evidence type="ECO:0000256" key="1">
    <source>
        <dbReference type="SAM" id="MobiDB-lite"/>
    </source>
</evidence>
<feature type="compositionally biased region" description="Basic and acidic residues" evidence="1">
    <location>
        <begin position="13"/>
        <end position="28"/>
    </location>
</feature>